<keyword evidence="3" id="KW-1185">Reference proteome</keyword>
<reference evidence="2" key="2">
    <citation type="submission" date="2020-09" db="EMBL/GenBank/DDBJ databases">
        <authorList>
            <person name="Sun Q."/>
            <person name="Kim S."/>
        </authorList>
    </citation>
    <scope>NUCLEOTIDE SEQUENCE</scope>
    <source>
        <strain evidence="2">KCTC 22169</strain>
    </source>
</reference>
<proteinExistence type="predicted"/>
<comment type="caution">
    <text evidence="2">The sequence shown here is derived from an EMBL/GenBank/DDBJ whole genome shotgun (WGS) entry which is preliminary data.</text>
</comment>
<feature type="chain" id="PRO_5037641349" description="Porin" evidence="1">
    <location>
        <begin position="24"/>
        <end position="293"/>
    </location>
</feature>
<dbReference type="SUPFAM" id="SSF56935">
    <property type="entry name" value="Porins"/>
    <property type="match status" value="1"/>
</dbReference>
<accession>A0A918NGY4</accession>
<evidence type="ECO:0000313" key="3">
    <source>
        <dbReference type="Proteomes" id="UP000626148"/>
    </source>
</evidence>
<dbReference type="EMBL" id="BMXR01000013">
    <property type="protein sequence ID" value="GGX69703.1"/>
    <property type="molecule type" value="Genomic_DNA"/>
</dbReference>
<organism evidence="2 3">
    <name type="scientific">Saccharospirillum salsuginis</name>
    <dbReference type="NCBI Taxonomy" id="418750"/>
    <lineage>
        <taxon>Bacteria</taxon>
        <taxon>Pseudomonadati</taxon>
        <taxon>Pseudomonadota</taxon>
        <taxon>Gammaproteobacteria</taxon>
        <taxon>Oceanospirillales</taxon>
        <taxon>Saccharospirillaceae</taxon>
        <taxon>Saccharospirillum</taxon>
    </lineage>
</organism>
<evidence type="ECO:0000313" key="2">
    <source>
        <dbReference type="EMBL" id="GGX69703.1"/>
    </source>
</evidence>
<keyword evidence="1" id="KW-0732">Signal</keyword>
<protein>
    <recommendedName>
        <fullName evidence="4">Porin</fullName>
    </recommendedName>
</protein>
<reference evidence="2" key="1">
    <citation type="journal article" date="2014" name="Int. J. Syst. Evol. Microbiol.">
        <title>Complete genome sequence of Corynebacterium casei LMG S-19264T (=DSM 44701T), isolated from a smear-ripened cheese.</title>
        <authorList>
            <consortium name="US DOE Joint Genome Institute (JGI-PGF)"/>
            <person name="Walter F."/>
            <person name="Albersmeier A."/>
            <person name="Kalinowski J."/>
            <person name="Ruckert C."/>
        </authorList>
    </citation>
    <scope>NUCLEOTIDE SEQUENCE</scope>
    <source>
        <strain evidence="2">KCTC 22169</strain>
    </source>
</reference>
<feature type="signal peptide" evidence="1">
    <location>
        <begin position="1"/>
        <end position="23"/>
    </location>
</feature>
<evidence type="ECO:0008006" key="4">
    <source>
        <dbReference type="Google" id="ProtNLM"/>
    </source>
</evidence>
<evidence type="ECO:0000256" key="1">
    <source>
        <dbReference type="SAM" id="SignalP"/>
    </source>
</evidence>
<sequence>MQRHTPTISLLITFPLVCGSALAAESRVTGNMQVQGTYRTHDGGDNRWTLQTPHSWLGVEAVEPRGNSRYRGVWQFSLDPLDEDAAAGTRQMFLEWQQSLYQIRAGRLATLEQRYLVDRLAVMNGSGDRGIAGAAHAPDFLDRTLQLDATNGELAYISAEWQIGDEDSDKTIEQWAVSTGLDTPEGQVSVTYRGDDQEAGLWGASVLWVSGVWSLGGGYLYRDETLAWDLLTQYTQGSVVSKLMYGNDAVEDADYWAFGIDQRFSQSIRNYSELRWLPESDDWAWQTGFRLQF</sequence>
<dbReference type="Proteomes" id="UP000626148">
    <property type="component" value="Unassembled WGS sequence"/>
</dbReference>
<gene>
    <name evidence="2" type="ORF">GCM10007392_41620</name>
</gene>
<dbReference type="RefSeq" id="WP_189612369.1">
    <property type="nucleotide sequence ID" value="NZ_BMXR01000013.1"/>
</dbReference>
<dbReference type="AlphaFoldDB" id="A0A918NGY4"/>
<name>A0A918NGY4_9GAMM</name>